<keyword evidence="3" id="KW-1185">Reference proteome</keyword>
<comment type="caution">
    <text evidence="2">The sequence shown here is derived from an EMBL/GenBank/DDBJ whole genome shotgun (WGS) entry which is preliminary data.</text>
</comment>
<feature type="transmembrane region" description="Helical" evidence="1">
    <location>
        <begin position="45"/>
        <end position="63"/>
    </location>
</feature>
<proteinExistence type="predicted"/>
<evidence type="ECO:0000256" key="1">
    <source>
        <dbReference type="SAM" id="Phobius"/>
    </source>
</evidence>
<keyword evidence="1" id="KW-0472">Membrane</keyword>
<dbReference type="Proteomes" id="UP000306441">
    <property type="component" value="Unassembled WGS sequence"/>
</dbReference>
<accession>A0ABY2Q5S5</accession>
<evidence type="ECO:0000313" key="3">
    <source>
        <dbReference type="Proteomes" id="UP000306441"/>
    </source>
</evidence>
<keyword evidence="1" id="KW-1133">Transmembrane helix</keyword>
<dbReference type="RefSeq" id="WP_136358268.1">
    <property type="nucleotide sequence ID" value="NZ_SSNY01000008.1"/>
</dbReference>
<dbReference type="EMBL" id="SSNY01000008">
    <property type="protein sequence ID" value="THF56282.1"/>
    <property type="molecule type" value="Genomic_DNA"/>
</dbReference>
<sequence>MGKQRESRPALHSAIAGVEARDTQYRAGVAETVRHRTLVLRIRPLGLWMVVALALAPSLWPWLVALGRLGLQWLAAILS</sequence>
<reference evidence="2 3" key="1">
    <citation type="submission" date="2019-04" db="EMBL/GenBank/DDBJ databases">
        <title>Mesorhizobium composti sp. nov., isolated from compost.</title>
        <authorList>
            <person name="Lin S.-Y."/>
            <person name="Hameed A."/>
            <person name="Hsieh Y.-T."/>
            <person name="Young C.-C."/>
        </authorList>
    </citation>
    <scope>NUCLEOTIDE SEQUENCE [LARGE SCALE GENOMIC DNA]</scope>
    <source>
        <strain evidence="2 3">CC-YTH430</strain>
    </source>
</reference>
<gene>
    <name evidence="2" type="ORF">E6C48_14100</name>
</gene>
<protein>
    <submittedName>
        <fullName evidence="2">Uncharacterized protein</fullName>
    </submittedName>
</protein>
<evidence type="ECO:0000313" key="2">
    <source>
        <dbReference type="EMBL" id="THF56282.1"/>
    </source>
</evidence>
<name>A0ABY2Q5S5_9HYPH</name>
<organism evidence="2 3">
    <name type="scientific">Ollibium composti</name>
    <dbReference type="NCBI Taxonomy" id="2675109"/>
    <lineage>
        <taxon>Bacteria</taxon>
        <taxon>Pseudomonadati</taxon>
        <taxon>Pseudomonadota</taxon>
        <taxon>Alphaproteobacteria</taxon>
        <taxon>Hyphomicrobiales</taxon>
        <taxon>Phyllobacteriaceae</taxon>
        <taxon>Ollibium</taxon>
    </lineage>
</organism>
<keyword evidence="1" id="KW-0812">Transmembrane</keyword>